<gene>
    <name evidence="2" type="ORF">P7K49_037681</name>
</gene>
<feature type="region of interest" description="Disordered" evidence="1">
    <location>
        <begin position="1"/>
        <end position="24"/>
    </location>
</feature>
<evidence type="ECO:0000256" key="1">
    <source>
        <dbReference type="SAM" id="MobiDB-lite"/>
    </source>
</evidence>
<dbReference type="Proteomes" id="UP001266305">
    <property type="component" value="Unassembled WGS sequence"/>
</dbReference>
<reference evidence="2 3" key="1">
    <citation type="submission" date="2023-05" db="EMBL/GenBank/DDBJ databases">
        <title>B98-5 Cell Line De Novo Hybrid Assembly: An Optical Mapping Approach.</title>
        <authorList>
            <person name="Kananen K."/>
            <person name="Auerbach J.A."/>
            <person name="Kautto E."/>
            <person name="Blachly J.S."/>
        </authorList>
    </citation>
    <scope>NUCLEOTIDE SEQUENCE [LARGE SCALE GENOMIC DNA]</scope>
    <source>
        <strain evidence="2">B95-8</strain>
        <tissue evidence="2">Cell line</tissue>
    </source>
</reference>
<dbReference type="EMBL" id="JASSZA010000022">
    <property type="protein sequence ID" value="KAK2084648.1"/>
    <property type="molecule type" value="Genomic_DNA"/>
</dbReference>
<proteinExistence type="predicted"/>
<evidence type="ECO:0000313" key="2">
    <source>
        <dbReference type="EMBL" id="KAK2084648.1"/>
    </source>
</evidence>
<keyword evidence="3" id="KW-1185">Reference proteome</keyword>
<sequence length="135" mass="14454">MRGIASSRLPLQNPPGAHISMSSSAQQKQADVFTSYYSILTDSEATSGYKKGKSKLSLAGGCPSSDFSMLIDNVHMSAGLLEIQPAHNISDDSYPPSFAFQPFSQPLTTTGNQTFRGDCILPQESYHGTDTGNNC</sequence>
<evidence type="ECO:0000313" key="3">
    <source>
        <dbReference type="Proteomes" id="UP001266305"/>
    </source>
</evidence>
<name>A0ABQ9TIR9_SAGOE</name>
<organism evidence="2 3">
    <name type="scientific">Saguinus oedipus</name>
    <name type="common">Cotton-top tamarin</name>
    <name type="synonym">Oedipomidas oedipus</name>
    <dbReference type="NCBI Taxonomy" id="9490"/>
    <lineage>
        <taxon>Eukaryota</taxon>
        <taxon>Metazoa</taxon>
        <taxon>Chordata</taxon>
        <taxon>Craniata</taxon>
        <taxon>Vertebrata</taxon>
        <taxon>Euteleostomi</taxon>
        <taxon>Mammalia</taxon>
        <taxon>Eutheria</taxon>
        <taxon>Euarchontoglires</taxon>
        <taxon>Primates</taxon>
        <taxon>Haplorrhini</taxon>
        <taxon>Platyrrhini</taxon>
        <taxon>Cebidae</taxon>
        <taxon>Callitrichinae</taxon>
        <taxon>Saguinus</taxon>
    </lineage>
</organism>
<comment type="caution">
    <text evidence="2">The sequence shown here is derived from an EMBL/GenBank/DDBJ whole genome shotgun (WGS) entry which is preliminary data.</text>
</comment>
<accession>A0ABQ9TIR9</accession>
<protein>
    <submittedName>
        <fullName evidence="2">Uncharacterized protein</fullName>
    </submittedName>
</protein>